<dbReference type="eggNOG" id="arCOG02734">
    <property type="taxonomic scope" value="Archaea"/>
</dbReference>
<proteinExistence type="predicted"/>
<dbReference type="eggNOG" id="arCOG02702">
    <property type="taxonomic scope" value="Archaea"/>
</dbReference>
<dbReference type="EMBL" id="FN869859">
    <property type="protein sequence ID" value="CCC81310.1"/>
    <property type="molecule type" value="Genomic_DNA"/>
</dbReference>
<dbReference type="Gene3D" id="3.40.50.150">
    <property type="entry name" value="Vaccinia Virus protein VP39"/>
    <property type="match status" value="1"/>
</dbReference>
<dbReference type="PANTHER" id="PTHR42912">
    <property type="entry name" value="METHYLTRANSFERASE"/>
    <property type="match status" value="1"/>
</dbReference>
<dbReference type="InterPro" id="IPR050508">
    <property type="entry name" value="Methyltransf_Superfamily"/>
</dbReference>
<dbReference type="InterPro" id="IPR036105">
    <property type="entry name" value="DiNase_FeMo-co_biosyn_sf"/>
</dbReference>
<dbReference type="PATRIC" id="fig|768679.9.peg.663"/>
<evidence type="ECO:0000259" key="1">
    <source>
        <dbReference type="Pfam" id="PF02579"/>
    </source>
</evidence>
<dbReference type="HOGENOM" id="CLU_955189_0_0_2"/>
<feature type="domain" description="Methyltransferase type 11" evidence="2">
    <location>
        <begin position="143"/>
        <end position="234"/>
    </location>
</feature>
<dbReference type="GeneID" id="11263646"/>
<dbReference type="CDD" id="cd02440">
    <property type="entry name" value="AdoMet_MTases"/>
    <property type="match status" value="1"/>
</dbReference>
<evidence type="ECO:0000313" key="4">
    <source>
        <dbReference type="Proteomes" id="UP000002654"/>
    </source>
</evidence>
<sequence>MRIAISETKGYVDGPGESEEIAIYEVGGGGYRLIERVENPAKYARMARGAAALAEARRRGAQAFIASEIGPRGLQIARNWGMKIYIFQGSSEEAVKLFAQGLLKEAVAPTHGEHGHGRMWRGVSEDEYALIAKYLPKGGVAADLGCGAGRLCDVLKDFASRVYCIDLDEDALKEVAKIGAPNLIILKEDVLHTSIPKEAVDLAVMSNVFHDLLDKEAAVREVERILKAGGHILIIEHKPGTLFGPPSYLKMSPDEVRRYFAKMKEVEYSDLGHIYALIFEKI</sequence>
<protein>
    <submittedName>
        <fullName evidence="3">SAM-dependent methyltransferase fused to iron-molybdenum cluster-binding domain of NifX family</fullName>
    </submittedName>
</protein>
<dbReference type="SUPFAM" id="SSF53146">
    <property type="entry name" value="Nitrogenase accessory factor-like"/>
    <property type="match status" value="1"/>
</dbReference>
<keyword evidence="4" id="KW-1185">Reference proteome</keyword>
<dbReference type="AlphaFoldDB" id="G4RP16"/>
<gene>
    <name evidence="3" type="ordered locus">TTX_0650</name>
</gene>
<evidence type="ECO:0000259" key="2">
    <source>
        <dbReference type="Pfam" id="PF08241"/>
    </source>
</evidence>
<dbReference type="Gene3D" id="3.30.420.130">
    <property type="entry name" value="Dinitrogenase iron-molybdenum cofactor biosynthesis domain"/>
    <property type="match status" value="1"/>
</dbReference>
<dbReference type="PANTHER" id="PTHR42912:SF93">
    <property type="entry name" value="N6-ADENOSINE-METHYLTRANSFERASE TMT1A"/>
    <property type="match status" value="1"/>
</dbReference>
<dbReference type="GO" id="GO:0008757">
    <property type="term" value="F:S-adenosylmethionine-dependent methyltransferase activity"/>
    <property type="evidence" value="ECO:0007669"/>
    <property type="project" value="InterPro"/>
</dbReference>
<reference evidence="3 4" key="1">
    <citation type="journal article" date="2011" name="PLoS ONE">
        <title>The complete genome sequence of Thermoproteus tenax: a physiologically versatile member of the Crenarchaeota.</title>
        <authorList>
            <person name="Siebers B."/>
            <person name="Zaparty M."/>
            <person name="Raddatz G."/>
            <person name="Tjaden B."/>
            <person name="Albers S.V."/>
            <person name="Bell S.D."/>
            <person name="Blombach F."/>
            <person name="Kletzin A."/>
            <person name="Kyrpides N."/>
            <person name="Lanz C."/>
            <person name="Plagens A."/>
            <person name="Rampp M."/>
            <person name="Rosinus A."/>
            <person name="von Jan M."/>
            <person name="Makarova K.S."/>
            <person name="Klenk H.P."/>
            <person name="Schuster S.C."/>
            <person name="Hensel R."/>
        </authorList>
    </citation>
    <scope>NUCLEOTIDE SEQUENCE [LARGE SCALE GENOMIC DNA]</scope>
    <source>
        <strain evidence="4">ATCC 35583 / DSM 2078 / JCM 9277 / NBRC 100435 / Kra 1</strain>
    </source>
</reference>
<dbReference type="SUPFAM" id="SSF53335">
    <property type="entry name" value="S-adenosyl-L-methionine-dependent methyltransferases"/>
    <property type="match status" value="1"/>
</dbReference>
<dbReference type="KEGG" id="ttn:TTX_0650"/>
<dbReference type="Pfam" id="PF02579">
    <property type="entry name" value="Nitro_FeMo-Co"/>
    <property type="match status" value="1"/>
</dbReference>
<dbReference type="Proteomes" id="UP000002654">
    <property type="component" value="Chromosome"/>
</dbReference>
<name>G4RP16_THETK</name>
<dbReference type="OrthoDB" id="1018at2157"/>
<dbReference type="InterPro" id="IPR013216">
    <property type="entry name" value="Methyltransf_11"/>
</dbReference>
<keyword evidence="3" id="KW-0489">Methyltransferase</keyword>
<dbReference type="InterPro" id="IPR029063">
    <property type="entry name" value="SAM-dependent_MTases_sf"/>
</dbReference>
<dbReference type="InterPro" id="IPR003731">
    <property type="entry name" value="Di-Nase_FeMo-co_biosynth"/>
</dbReference>
<organism evidence="3 4">
    <name type="scientific">Thermoproteus tenax (strain ATCC 35583 / DSM 2078 / JCM 9277 / NBRC 100435 / Kra 1)</name>
    <dbReference type="NCBI Taxonomy" id="768679"/>
    <lineage>
        <taxon>Archaea</taxon>
        <taxon>Thermoproteota</taxon>
        <taxon>Thermoprotei</taxon>
        <taxon>Thermoproteales</taxon>
        <taxon>Thermoproteaceae</taxon>
        <taxon>Thermoproteus</taxon>
    </lineage>
</organism>
<accession>G4RP16</accession>
<feature type="domain" description="Dinitrogenase iron-molybdenum cofactor biosynthesis" evidence="1">
    <location>
        <begin position="14"/>
        <end position="99"/>
    </location>
</feature>
<dbReference type="RefSeq" id="WP_014126567.1">
    <property type="nucleotide sequence ID" value="NC_016070.1"/>
</dbReference>
<dbReference type="GO" id="GO:0032259">
    <property type="term" value="P:methylation"/>
    <property type="evidence" value="ECO:0007669"/>
    <property type="project" value="UniProtKB-KW"/>
</dbReference>
<dbReference type="STRING" id="768679.TTX_0650"/>
<keyword evidence="3" id="KW-0808">Transferase</keyword>
<dbReference type="Pfam" id="PF08241">
    <property type="entry name" value="Methyltransf_11"/>
    <property type="match status" value="1"/>
</dbReference>
<evidence type="ECO:0000313" key="3">
    <source>
        <dbReference type="EMBL" id="CCC81310.1"/>
    </source>
</evidence>
<dbReference type="PaxDb" id="768679-TTX_0650"/>